<organism evidence="2">
    <name type="scientific">Harpegnathos saltator</name>
    <name type="common">Jerdon's jumping ant</name>
    <dbReference type="NCBI Taxonomy" id="610380"/>
    <lineage>
        <taxon>Eukaryota</taxon>
        <taxon>Metazoa</taxon>
        <taxon>Ecdysozoa</taxon>
        <taxon>Arthropoda</taxon>
        <taxon>Hexapoda</taxon>
        <taxon>Insecta</taxon>
        <taxon>Pterygota</taxon>
        <taxon>Neoptera</taxon>
        <taxon>Endopterygota</taxon>
        <taxon>Hymenoptera</taxon>
        <taxon>Apocrita</taxon>
        <taxon>Aculeata</taxon>
        <taxon>Formicoidea</taxon>
        <taxon>Formicidae</taxon>
        <taxon>Ponerinae</taxon>
        <taxon>Ponerini</taxon>
        <taxon>Harpegnathos</taxon>
    </lineage>
</organism>
<dbReference type="InParanoid" id="E2C304"/>
<protein>
    <submittedName>
        <fullName evidence="1">Uncharacterized protein</fullName>
    </submittedName>
</protein>
<accession>E2C304</accession>
<name>E2C304_HARSA</name>
<evidence type="ECO:0000313" key="1">
    <source>
        <dbReference type="EMBL" id="EFN77708.1"/>
    </source>
</evidence>
<evidence type="ECO:0000313" key="2">
    <source>
        <dbReference type="Proteomes" id="UP000008237"/>
    </source>
</evidence>
<dbReference type="Proteomes" id="UP000008237">
    <property type="component" value="Unassembled WGS sequence"/>
</dbReference>
<reference evidence="1 2" key="1">
    <citation type="journal article" date="2010" name="Science">
        <title>Genomic comparison of the ants Camponotus floridanus and Harpegnathos saltator.</title>
        <authorList>
            <person name="Bonasio R."/>
            <person name="Zhang G."/>
            <person name="Ye C."/>
            <person name="Mutti N.S."/>
            <person name="Fang X."/>
            <person name="Qin N."/>
            <person name="Donahue G."/>
            <person name="Yang P."/>
            <person name="Li Q."/>
            <person name="Li C."/>
            <person name="Zhang P."/>
            <person name="Huang Z."/>
            <person name="Berger S.L."/>
            <person name="Reinberg D."/>
            <person name="Wang J."/>
            <person name="Liebig J."/>
        </authorList>
    </citation>
    <scope>NUCLEOTIDE SEQUENCE [LARGE SCALE GENOMIC DNA]</scope>
    <source>
        <strain evidence="1 2">R22 G/1</strain>
    </source>
</reference>
<dbReference type="AlphaFoldDB" id="E2C304"/>
<keyword evidence="2" id="KW-1185">Reference proteome</keyword>
<proteinExistence type="predicted"/>
<sequence length="159" mass="17435">MRPAGIAGFIRPEEKASTREKVFGLPAKQLSAEIRMNDSEIPLEKDARTLLELTGSLDHSDCILTTLAGISESLSHQIAQSVDLPKIFRDNACNSTRVYACQGPLAKEVRRSVSPKLNGNELAPAFFPASVYRPERGLFELVNSKSTALESFQLDKSQS</sequence>
<dbReference type="EMBL" id="GL452255">
    <property type="protein sequence ID" value="EFN77708.1"/>
    <property type="molecule type" value="Genomic_DNA"/>
</dbReference>
<gene>
    <name evidence="1" type="ORF">EAI_08998</name>
</gene>